<sequence>MRVDCFISYTLHGVVRPLSLKTDVIKKRNRASGAPSSGSRKGGGSGLPKLASSSRPRSSSALTARMHGAAIGIPGGAGAGVNGTGALKRQRRTSASTSLQMGGVARRGAESSRVCVCGVRRFFG</sequence>
<keyword evidence="3" id="KW-1185">Reference proteome</keyword>
<protein>
    <submittedName>
        <fullName evidence="2">Uncharacterized protein</fullName>
    </submittedName>
</protein>
<proteinExistence type="predicted"/>
<dbReference type="InterPro" id="IPR039355">
    <property type="entry name" value="Transcription_factor_GATA"/>
</dbReference>
<comment type="caution">
    <text evidence="2">The sequence shown here is derived from an EMBL/GenBank/DDBJ whole genome shotgun (WGS) entry which is preliminary data.</text>
</comment>
<dbReference type="EMBL" id="JARIHO010000020">
    <property type="protein sequence ID" value="KAJ7346596.1"/>
    <property type="molecule type" value="Genomic_DNA"/>
</dbReference>
<evidence type="ECO:0000313" key="2">
    <source>
        <dbReference type="EMBL" id="KAJ7346596.1"/>
    </source>
</evidence>
<feature type="compositionally biased region" description="Low complexity" evidence="1">
    <location>
        <begin position="47"/>
        <end position="72"/>
    </location>
</feature>
<feature type="compositionally biased region" description="Gly residues" evidence="1">
    <location>
        <begin position="73"/>
        <end position="83"/>
    </location>
</feature>
<name>A0AAD6ZZJ8_9AGAR</name>
<evidence type="ECO:0000313" key="3">
    <source>
        <dbReference type="Proteomes" id="UP001218218"/>
    </source>
</evidence>
<organism evidence="2 3">
    <name type="scientific">Mycena albidolilacea</name>
    <dbReference type="NCBI Taxonomy" id="1033008"/>
    <lineage>
        <taxon>Eukaryota</taxon>
        <taxon>Fungi</taxon>
        <taxon>Dikarya</taxon>
        <taxon>Basidiomycota</taxon>
        <taxon>Agaricomycotina</taxon>
        <taxon>Agaricomycetes</taxon>
        <taxon>Agaricomycetidae</taxon>
        <taxon>Agaricales</taxon>
        <taxon>Marasmiineae</taxon>
        <taxon>Mycenaceae</taxon>
        <taxon>Mycena</taxon>
    </lineage>
</organism>
<reference evidence="2" key="1">
    <citation type="submission" date="2023-03" db="EMBL/GenBank/DDBJ databases">
        <title>Massive genome expansion in bonnet fungi (Mycena s.s.) driven by repeated elements and novel gene families across ecological guilds.</title>
        <authorList>
            <consortium name="Lawrence Berkeley National Laboratory"/>
            <person name="Harder C.B."/>
            <person name="Miyauchi S."/>
            <person name="Viragh M."/>
            <person name="Kuo A."/>
            <person name="Thoen E."/>
            <person name="Andreopoulos B."/>
            <person name="Lu D."/>
            <person name="Skrede I."/>
            <person name="Drula E."/>
            <person name="Henrissat B."/>
            <person name="Morin E."/>
            <person name="Kohler A."/>
            <person name="Barry K."/>
            <person name="LaButti K."/>
            <person name="Morin E."/>
            <person name="Salamov A."/>
            <person name="Lipzen A."/>
            <person name="Mereny Z."/>
            <person name="Hegedus B."/>
            <person name="Baldrian P."/>
            <person name="Stursova M."/>
            <person name="Weitz H."/>
            <person name="Taylor A."/>
            <person name="Grigoriev I.V."/>
            <person name="Nagy L.G."/>
            <person name="Martin F."/>
            <person name="Kauserud H."/>
        </authorList>
    </citation>
    <scope>NUCLEOTIDE SEQUENCE</scope>
    <source>
        <strain evidence="2">CBHHK002</strain>
    </source>
</reference>
<gene>
    <name evidence="2" type="ORF">DFH08DRAFT_194922</name>
</gene>
<dbReference type="PANTHER" id="PTHR10071:SF281">
    <property type="entry name" value="BOX A-BINDING FACTOR-RELATED"/>
    <property type="match status" value="1"/>
</dbReference>
<dbReference type="GO" id="GO:0005634">
    <property type="term" value="C:nucleus"/>
    <property type="evidence" value="ECO:0007669"/>
    <property type="project" value="TreeGrafter"/>
</dbReference>
<dbReference type="GO" id="GO:0000981">
    <property type="term" value="F:DNA-binding transcription factor activity, RNA polymerase II-specific"/>
    <property type="evidence" value="ECO:0007669"/>
    <property type="project" value="TreeGrafter"/>
</dbReference>
<dbReference type="GO" id="GO:0045944">
    <property type="term" value="P:positive regulation of transcription by RNA polymerase II"/>
    <property type="evidence" value="ECO:0007669"/>
    <property type="project" value="TreeGrafter"/>
</dbReference>
<evidence type="ECO:0000256" key="1">
    <source>
        <dbReference type="SAM" id="MobiDB-lite"/>
    </source>
</evidence>
<dbReference type="PANTHER" id="PTHR10071">
    <property type="entry name" value="TRANSCRIPTION FACTOR GATA FAMILY MEMBER"/>
    <property type="match status" value="1"/>
</dbReference>
<dbReference type="Proteomes" id="UP001218218">
    <property type="component" value="Unassembled WGS sequence"/>
</dbReference>
<accession>A0AAD6ZZJ8</accession>
<dbReference type="GO" id="GO:0000978">
    <property type="term" value="F:RNA polymerase II cis-regulatory region sequence-specific DNA binding"/>
    <property type="evidence" value="ECO:0007669"/>
    <property type="project" value="TreeGrafter"/>
</dbReference>
<dbReference type="GO" id="GO:0000122">
    <property type="term" value="P:negative regulation of transcription by RNA polymerase II"/>
    <property type="evidence" value="ECO:0007669"/>
    <property type="project" value="TreeGrafter"/>
</dbReference>
<feature type="region of interest" description="Disordered" evidence="1">
    <location>
        <begin position="24"/>
        <end position="108"/>
    </location>
</feature>
<dbReference type="AlphaFoldDB" id="A0AAD6ZZJ8"/>